<feature type="compositionally biased region" description="Basic and acidic residues" evidence="1">
    <location>
        <begin position="215"/>
        <end position="231"/>
    </location>
</feature>
<comment type="caution">
    <text evidence="2">The sequence shown here is derived from an EMBL/GenBank/DDBJ whole genome shotgun (WGS) entry which is preliminary data.</text>
</comment>
<feature type="compositionally biased region" description="Basic and acidic residues" evidence="1">
    <location>
        <begin position="237"/>
        <end position="261"/>
    </location>
</feature>
<feature type="compositionally biased region" description="Acidic residues" evidence="1">
    <location>
        <begin position="263"/>
        <end position="281"/>
    </location>
</feature>
<accession>A0AAD7HXL2</accession>
<evidence type="ECO:0000313" key="2">
    <source>
        <dbReference type="EMBL" id="KAJ7729946.1"/>
    </source>
</evidence>
<dbReference type="AlphaFoldDB" id="A0AAD7HXL2"/>
<dbReference type="Proteomes" id="UP001215598">
    <property type="component" value="Unassembled WGS sequence"/>
</dbReference>
<organism evidence="2 3">
    <name type="scientific">Mycena metata</name>
    <dbReference type="NCBI Taxonomy" id="1033252"/>
    <lineage>
        <taxon>Eukaryota</taxon>
        <taxon>Fungi</taxon>
        <taxon>Dikarya</taxon>
        <taxon>Basidiomycota</taxon>
        <taxon>Agaricomycotina</taxon>
        <taxon>Agaricomycetes</taxon>
        <taxon>Agaricomycetidae</taxon>
        <taxon>Agaricales</taxon>
        <taxon>Marasmiineae</taxon>
        <taxon>Mycenaceae</taxon>
        <taxon>Mycena</taxon>
    </lineage>
</organism>
<name>A0AAD7HXL2_9AGAR</name>
<sequence length="303" mass="33476">MGGSLFVFKEGQTKVDDDTVSMYFRYSGFTDFKCILLRATIAFLTNLSKKQISKQVLLDEGVALAAEVEGVDEGIFITNYRARITEAIKLLQSWMRAPGVKGPSAQDLFGILPPRPPPVDPRFGPAPAPSSKTTARRCWMMGEIPILFDKVEAHATPPHTLKELRIGGIHSFLKLADNNDSVGYEQAKEIAAVMRKAKPYCEWGDNWGPTPEEMQAAKENKEKLGAVSDEKSTEEDGDKKPTEEDGGKKPTEEDGGKKPTEDGGIEEEDEEEDEDYEEEDEVHFIDEIIGIFEACPPGGTICD</sequence>
<protein>
    <submittedName>
        <fullName evidence="2">Uncharacterized protein</fullName>
    </submittedName>
</protein>
<reference evidence="2" key="1">
    <citation type="submission" date="2023-03" db="EMBL/GenBank/DDBJ databases">
        <title>Massive genome expansion in bonnet fungi (Mycena s.s.) driven by repeated elements and novel gene families across ecological guilds.</title>
        <authorList>
            <consortium name="Lawrence Berkeley National Laboratory"/>
            <person name="Harder C.B."/>
            <person name="Miyauchi S."/>
            <person name="Viragh M."/>
            <person name="Kuo A."/>
            <person name="Thoen E."/>
            <person name="Andreopoulos B."/>
            <person name="Lu D."/>
            <person name="Skrede I."/>
            <person name="Drula E."/>
            <person name="Henrissat B."/>
            <person name="Morin E."/>
            <person name="Kohler A."/>
            <person name="Barry K."/>
            <person name="LaButti K."/>
            <person name="Morin E."/>
            <person name="Salamov A."/>
            <person name="Lipzen A."/>
            <person name="Mereny Z."/>
            <person name="Hegedus B."/>
            <person name="Baldrian P."/>
            <person name="Stursova M."/>
            <person name="Weitz H."/>
            <person name="Taylor A."/>
            <person name="Grigoriev I.V."/>
            <person name="Nagy L.G."/>
            <person name="Martin F."/>
            <person name="Kauserud H."/>
        </authorList>
    </citation>
    <scope>NUCLEOTIDE SEQUENCE</scope>
    <source>
        <strain evidence="2">CBHHK182m</strain>
    </source>
</reference>
<feature type="region of interest" description="Disordered" evidence="1">
    <location>
        <begin position="206"/>
        <end position="303"/>
    </location>
</feature>
<proteinExistence type="predicted"/>
<evidence type="ECO:0000256" key="1">
    <source>
        <dbReference type="SAM" id="MobiDB-lite"/>
    </source>
</evidence>
<keyword evidence="3" id="KW-1185">Reference proteome</keyword>
<evidence type="ECO:0000313" key="3">
    <source>
        <dbReference type="Proteomes" id="UP001215598"/>
    </source>
</evidence>
<dbReference type="EMBL" id="JARKIB010000162">
    <property type="protein sequence ID" value="KAJ7729946.1"/>
    <property type="molecule type" value="Genomic_DNA"/>
</dbReference>
<gene>
    <name evidence="2" type="ORF">B0H16DRAFT_1697059</name>
</gene>